<dbReference type="EMBL" id="CAJVAP010000011">
    <property type="protein sequence ID" value="CAG7609342.1"/>
    <property type="molecule type" value="Genomic_DNA"/>
</dbReference>
<organism evidence="5 6">
    <name type="scientific">Leucobacter soli</name>
    <dbReference type="NCBI Taxonomy" id="2812850"/>
    <lineage>
        <taxon>Bacteria</taxon>
        <taxon>Bacillati</taxon>
        <taxon>Actinomycetota</taxon>
        <taxon>Actinomycetes</taxon>
        <taxon>Micrococcales</taxon>
        <taxon>Microbacteriaceae</taxon>
        <taxon>Leucobacter</taxon>
    </lineage>
</organism>
<dbReference type="PROSITE" id="PS50956">
    <property type="entry name" value="HTH_ASNC_2"/>
    <property type="match status" value="1"/>
</dbReference>
<evidence type="ECO:0000256" key="3">
    <source>
        <dbReference type="ARBA" id="ARBA00023163"/>
    </source>
</evidence>
<evidence type="ECO:0000256" key="2">
    <source>
        <dbReference type="ARBA" id="ARBA00023125"/>
    </source>
</evidence>
<reference evidence="5" key="1">
    <citation type="submission" date="2021-06" db="EMBL/GenBank/DDBJ databases">
        <authorList>
            <person name="Criscuolo A."/>
        </authorList>
    </citation>
    <scope>NUCLEOTIDE SEQUENCE</scope>
    <source>
        <strain evidence="5">CIP111803</strain>
    </source>
</reference>
<evidence type="ECO:0000313" key="6">
    <source>
        <dbReference type="Proteomes" id="UP000693892"/>
    </source>
</evidence>
<name>A0A916NMX3_9MICO</name>
<keyword evidence="3" id="KW-0804">Transcription</keyword>
<dbReference type="Pfam" id="PF01037">
    <property type="entry name" value="AsnC_trans_reg"/>
    <property type="match status" value="1"/>
</dbReference>
<dbReference type="AlphaFoldDB" id="A0A916NMX3"/>
<dbReference type="CDD" id="cd00090">
    <property type="entry name" value="HTH_ARSR"/>
    <property type="match status" value="1"/>
</dbReference>
<dbReference type="Pfam" id="PF13412">
    <property type="entry name" value="HTH_24"/>
    <property type="match status" value="1"/>
</dbReference>
<evidence type="ECO:0000313" key="5">
    <source>
        <dbReference type="EMBL" id="CAG7609342.1"/>
    </source>
</evidence>
<evidence type="ECO:0000256" key="1">
    <source>
        <dbReference type="ARBA" id="ARBA00023015"/>
    </source>
</evidence>
<accession>A0A916NMX3</accession>
<evidence type="ECO:0000259" key="4">
    <source>
        <dbReference type="PROSITE" id="PS50956"/>
    </source>
</evidence>
<dbReference type="SMART" id="SM00344">
    <property type="entry name" value="HTH_ASNC"/>
    <property type="match status" value="1"/>
</dbReference>
<dbReference type="GO" id="GO:0005829">
    <property type="term" value="C:cytosol"/>
    <property type="evidence" value="ECO:0007669"/>
    <property type="project" value="TreeGrafter"/>
</dbReference>
<keyword evidence="1" id="KW-0805">Transcription regulation</keyword>
<dbReference type="InterPro" id="IPR019888">
    <property type="entry name" value="Tscrpt_reg_AsnC-like"/>
</dbReference>
<dbReference type="InterPro" id="IPR019887">
    <property type="entry name" value="Tscrpt_reg_AsnC/Lrp_C"/>
</dbReference>
<dbReference type="PANTHER" id="PTHR30154:SF34">
    <property type="entry name" value="TRANSCRIPTIONAL REGULATOR AZLB"/>
    <property type="match status" value="1"/>
</dbReference>
<dbReference type="Proteomes" id="UP000693892">
    <property type="component" value="Unassembled WGS sequence"/>
</dbReference>
<feature type="domain" description="HTH asnC-type" evidence="4">
    <location>
        <begin position="12"/>
        <end position="73"/>
    </location>
</feature>
<dbReference type="InterPro" id="IPR011991">
    <property type="entry name" value="ArsR-like_HTH"/>
</dbReference>
<sequence length="159" mass="17238">MEGRSTMNGFQLSDTDRRILHELTLDGRLPYKELAARVDLPISTCHGRVRALEKAGVIRGYRADIDPVAAGLGVEALISVTVGSRHRSEVPEIADRLRTVPGAQRVFLIGGDRDIVLHVACASVSELREFIATHLGSNTALEQTRTSLVFEQLPGTAPA</sequence>
<keyword evidence="2" id="KW-0238">DNA-binding</keyword>
<dbReference type="GO" id="GO:0043200">
    <property type="term" value="P:response to amino acid"/>
    <property type="evidence" value="ECO:0007669"/>
    <property type="project" value="TreeGrafter"/>
</dbReference>
<dbReference type="PANTHER" id="PTHR30154">
    <property type="entry name" value="LEUCINE-RESPONSIVE REGULATORY PROTEIN"/>
    <property type="match status" value="1"/>
</dbReference>
<comment type="caution">
    <text evidence="5">The sequence shown here is derived from an EMBL/GenBank/DDBJ whole genome shotgun (WGS) entry which is preliminary data.</text>
</comment>
<dbReference type="GO" id="GO:0043565">
    <property type="term" value="F:sequence-specific DNA binding"/>
    <property type="evidence" value="ECO:0007669"/>
    <property type="project" value="InterPro"/>
</dbReference>
<gene>
    <name evidence="5" type="primary">lrp_1</name>
    <name evidence="5" type="ORF">LEUCIP111803_01192</name>
</gene>
<dbReference type="InterPro" id="IPR000485">
    <property type="entry name" value="AsnC-type_HTH_dom"/>
</dbReference>
<keyword evidence="6" id="KW-1185">Reference proteome</keyword>
<proteinExistence type="predicted"/>
<protein>
    <submittedName>
        <fullName evidence="5">Leucine-responsive regulatory protein</fullName>
    </submittedName>
</protein>